<dbReference type="EMBL" id="JACCBV010000001">
    <property type="protein sequence ID" value="NYE18777.1"/>
    <property type="molecule type" value="Genomic_DNA"/>
</dbReference>
<dbReference type="InterPro" id="IPR050766">
    <property type="entry name" value="Bact_Lucif_Oxidored"/>
</dbReference>
<dbReference type="Proteomes" id="UP000576969">
    <property type="component" value="Unassembled WGS sequence"/>
</dbReference>
<dbReference type="Pfam" id="PF00296">
    <property type="entry name" value="Bac_luciferase"/>
    <property type="match status" value="1"/>
</dbReference>
<proteinExistence type="predicted"/>
<dbReference type="RefSeq" id="WP_179487673.1">
    <property type="nucleotide sequence ID" value="NZ_JACCBV010000001.1"/>
</dbReference>
<dbReference type="PANTHER" id="PTHR30137:SF18">
    <property type="entry name" value="CONSERVED PROTEIN"/>
    <property type="match status" value="1"/>
</dbReference>
<dbReference type="GO" id="GO:0016705">
    <property type="term" value="F:oxidoreductase activity, acting on paired donors, with incorporation or reduction of molecular oxygen"/>
    <property type="evidence" value="ECO:0007669"/>
    <property type="project" value="InterPro"/>
</dbReference>
<feature type="domain" description="Luciferase-like" evidence="1">
    <location>
        <begin position="22"/>
        <end position="121"/>
    </location>
</feature>
<evidence type="ECO:0000313" key="3">
    <source>
        <dbReference type="Proteomes" id="UP000576969"/>
    </source>
</evidence>
<keyword evidence="3" id="KW-1185">Reference proteome</keyword>
<dbReference type="SUPFAM" id="SSF51679">
    <property type="entry name" value="Bacterial luciferase-like"/>
    <property type="match status" value="1"/>
</dbReference>
<dbReference type="InterPro" id="IPR019922">
    <property type="entry name" value="Lucif-like_OxRdatse_MSMEG_4141"/>
</dbReference>
<accession>A0A7Y9GLR9</accession>
<reference evidence="2 3" key="1">
    <citation type="submission" date="2020-07" db="EMBL/GenBank/DDBJ databases">
        <title>Sequencing the genomes of 1000 actinobacteria strains.</title>
        <authorList>
            <person name="Klenk H.-P."/>
        </authorList>
    </citation>
    <scope>NUCLEOTIDE SEQUENCE [LARGE SCALE GENOMIC DNA]</scope>
    <source>
        <strain evidence="2 3">DSM 24662</strain>
    </source>
</reference>
<protein>
    <submittedName>
        <fullName evidence="2">Putative F420-dependent oxidoreductase</fullName>
    </submittedName>
</protein>
<dbReference type="GO" id="GO:0005829">
    <property type="term" value="C:cytosol"/>
    <property type="evidence" value="ECO:0007669"/>
    <property type="project" value="TreeGrafter"/>
</dbReference>
<dbReference type="PANTHER" id="PTHR30137">
    <property type="entry name" value="LUCIFERASE-LIKE MONOOXYGENASE"/>
    <property type="match status" value="1"/>
</dbReference>
<name>A0A7Y9GLR9_9MICO</name>
<evidence type="ECO:0000313" key="2">
    <source>
        <dbReference type="EMBL" id="NYE18777.1"/>
    </source>
</evidence>
<dbReference type="NCBIfam" id="TIGR03620">
    <property type="entry name" value="F420_MSMEG_4141"/>
    <property type="match status" value="1"/>
</dbReference>
<dbReference type="AlphaFoldDB" id="A0A7Y9GLR9"/>
<gene>
    <name evidence="2" type="ORF">BJ991_000805</name>
</gene>
<comment type="caution">
    <text evidence="2">The sequence shown here is derived from an EMBL/GenBank/DDBJ whole genome shotgun (WGS) entry which is preliminary data.</text>
</comment>
<organism evidence="2 3">
    <name type="scientific">Microbacterium immunditiarum</name>
    <dbReference type="NCBI Taxonomy" id="337480"/>
    <lineage>
        <taxon>Bacteria</taxon>
        <taxon>Bacillati</taxon>
        <taxon>Actinomycetota</taxon>
        <taxon>Actinomycetes</taxon>
        <taxon>Micrococcales</taxon>
        <taxon>Microbacteriaceae</taxon>
        <taxon>Microbacterium</taxon>
    </lineage>
</organism>
<sequence>MTEPQRPLGTFGVWRRRDGATPDFAAGVERLGYTTLWIGGSPGADLAEAEACLDATEDLVVATGIVNIWRGEAREAAAAFHRLEARHPGRFVLGIGSGHPEADARRAKPLAAMREYLDVLDAEGVPAGRRVVAALGPKTLRLAAERSLGAHPYLTPPGHTRWARGVVGPDALLAPEQMVVAETDAATARAVGRSALRRYLRLQNYASMLRASGFGDDELAGDGNDRVVDELTAWGDPAALASALRAHLDAGADHVCVQVLPIDGDALPALAELRAALA</sequence>
<dbReference type="InterPro" id="IPR036661">
    <property type="entry name" value="Luciferase-like_sf"/>
</dbReference>
<evidence type="ECO:0000259" key="1">
    <source>
        <dbReference type="Pfam" id="PF00296"/>
    </source>
</evidence>
<dbReference type="InterPro" id="IPR011251">
    <property type="entry name" value="Luciferase-like_dom"/>
</dbReference>
<dbReference type="Gene3D" id="3.20.20.30">
    <property type="entry name" value="Luciferase-like domain"/>
    <property type="match status" value="2"/>
</dbReference>